<accession>A0A2S2KQT4</accession>
<sequence>MLCVATREDLRNDILKATEEQQRLMELRKPLLGSKINEDQMNAFRMTTQIMKYEDFIRDTERQLRTMN</sequence>
<organism evidence="1 2">
    <name type="scientific">Nitrosopumilus zosterae</name>
    <dbReference type="NCBI Taxonomy" id="718286"/>
    <lineage>
        <taxon>Archaea</taxon>
        <taxon>Nitrososphaerota</taxon>
        <taxon>Nitrososphaeria</taxon>
        <taxon>Nitrosopumilales</taxon>
        <taxon>Nitrosopumilaceae</taxon>
        <taxon>Nitrosopumilus</taxon>
    </lineage>
</organism>
<dbReference type="Proteomes" id="UP000245829">
    <property type="component" value="Unassembled WGS sequence"/>
</dbReference>
<dbReference type="EMBL" id="BGKI01000004">
    <property type="protein sequence ID" value="GBH34016.1"/>
    <property type="molecule type" value="Genomic_DNA"/>
</dbReference>
<evidence type="ECO:0000313" key="2">
    <source>
        <dbReference type="Proteomes" id="UP000245829"/>
    </source>
</evidence>
<protein>
    <submittedName>
        <fullName evidence="1">Uncharacterized protein</fullName>
    </submittedName>
</protein>
<keyword evidence="2" id="KW-1185">Reference proteome</keyword>
<name>A0A2S2KQT4_9ARCH</name>
<proteinExistence type="predicted"/>
<reference evidence="1 2" key="1">
    <citation type="submission" date="2018-05" db="EMBL/GenBank/DDBJ databases">
        <title>genome sequencing of Nitrosopumilus sp. NM25.</title>
        <authorList>
            <person name="Mori K."/>
            <person name="Nakagawa T."/>
        </authorList>
    </citation>
    <scope>NUCLEOTIDE SEQUENCE [LARGE SCALE GENOMIC DNA]</scope>
    <source>
        <strain evidence="1 2">NM25</strain>
    </source>
</reference>
<comment type="caution">
    <text evidence="1">The sequence shown here is derived from an EMBL/GenBank/DDBJ whole genome shotgun (WGS) entry which is preliminary data.</text>
</comment>
<evidence type="ECO:0000313" key="1">
    <source>
        <dbReference type="EMBL" id="GBH34016.1"/>
    </source>
</evidence>
<dbReference type="AlphaFoldDB" id="A0A2S2KQT4"/>
<gene>
    <name evidence="1" type="ORF">NZNM25_08070</name>
</gene>